<dbReference type="InterPro" id="IPR003661">
    <property type="entry name" value="HisK_dim/P_dom"/>
</dbReference>
<dbReference type="PANTHER" id="PTHR45339:SF5">
    <property type="entry name" value="HISTIDINE KINASE"/>
    <property type="match status" value="1"/>
</dbReference>
<feature type="domain" description="Response regulatory" evidence="7">
    <location>
        <begin position="692"/>
        <end position="809"/>
    </location>
</feature>
<dbReference type="InterPro" id="IPR036890">
    <property type="entry name" value="HATPase_C_sf"/>
</dbReference>
<dbReference type="SUPFAM" id="SSF47384">
    <property type="entry name" value="Homodimeric domain of signal transducing histidine kinase"/>
    <property type="match status" value="1"/>
</dbReference>
<evidence type="ECO:0000256" key="3">
    <source>
        <dbReference type="ARBA" id="ARBA00022553"/>
    </source>
</evidence>
<dbReference type="RefSeq" id="WP_184383385.1">
    <property type="nucleotide sequence ID" value="NZ_JACIDJ010000002.1"/>
</dbReference>
<evidence type="ECO:0000313" key="9">
    <source>
        <dbReference type="Proteomes" id="UP000553193"/>
    </source>
</evidence>
<organism evidence="8 9">
    <name type="scientific">Roseococcus suduntuyensis</name>
    <dbReference type="NCBI Taxonomy" id="455361"/>
    <lineage>
        <taxon>Bacteria</taxon>
        <taxon>Pseudomonadati</taxon>
        <taxon>Pseudomonadota</taxon>
        <taxon>Alphaproteobacteria</taxon>
        <taxon>Acetobacterales</taxon>
        <taxon>Roseomonadaceae</taxon>
        <taxon>Roseococcus</taxon>
    </lineage>
</organism>
<evidence type="ECO:0000256" key="1">
    <source>
        <dbReference type="ARBA" id="ARBA00000085"/>
    </source>
</evidence>
<dbReference type="GO" id="GO:0000155">
    <property type="term" value="F:phosphorelay sensor kinase activity"/>
    <property type="evidence" value="ECO:0007669"/>
    <property type="project" value="InterPro"/>
</dbReference>
<dbReference type="SMART" id="SM00448">
    <property type="entry name" value="REC"/>
    <property type="match status" value="1"/>
</dbReference>
<dbReference type="Pfam" id="PF02518">
    <property type="entry name" value="HATPase_c"/>
    <property type="match status" value="1"/>
</dbReference>
<dbReference type="CDD" id="cd16922">
    <property type="entry name" value="HATPase_EvgS-ArcB-TorS-like"/>
    <property type="match status" value="1"/>
</dbReference>
<keyword evidence="8" id="KW-0808">Transferase</keyword>
<evidence type="ECO:0000256" key="2">
    <source>
        <dbReference type="ARBA" id="ARBA00012438"/>
    </source>
</evidence>
<dbReference type="CDD" id="cd17546">
    <property type="entry name" value="REC_hyHK_CKI1_RcsC-like"/>
    <property type="match status" value="1"/>
</dbReference>
<dbReference type="AlphaFoldDB" id="A0A840ADM3"/>
<sequence>MQTGRLLRAAVVAAGLIILLAQIAANLLLTERAHRSALDTAEETVTRVARSVEATMNRTFLQVDSLLLGLPTLLSPFEGWGPGGSFDRAAAGRLLRELNNQNLTVRDILLVGPGGPEVSGLTVSRRRALPIDLARDLRPAGLPGAGLQLAGPVRNPGTGEWSLFFARNVSIQGLGAMMAVAEMPVAVVTGLLGAGGEPEGLRVSLEMRDGTLLATLPPDEARMGQRLDRAVGQGLVSVSRFDGTSVIGVERPTLYPSLAISVSLDRDVALAAWRVQRDRAAVVATALTLLVLAVVAAMLVALRQRARVDEERLRWRRTLENALESMTDGFVMFDAEDRLVICNQRYREFYAESAPFIEEGAFFDDIIRGGVANGQYPQFEGDVDGFIAELKVWRRSGGAPIERLLPDGRWILITERPTPDGGTVGIRTDITALKEAVREVEAAAEAKSMFLARMSHELRTPLNAILGFAGLLLSDRSMTPAHYEQLRLLHEAGSHVRELVNGLLDLAKINAGKLELEQAPLALTPLLEGCLGFLSPDARRKQITLRMVADPDLPAGVLGDATRLRQMILNLLSNAVKFTPVGGRVELRVRPISGGIRVEVQDSGPGVPREKRHLLFQDFTQLGELGDPESPGTGLGLAITARLVALMQGRIGVESEPGQGAMFWVEVPLAEATPPREPAQPGMAGGSVRPLRLLVADDIAPNRLLMRALLGAAGHEVTVVTDGAEALAAVQSQPFDAVLMDVRMPGMDGLEATRRLRALPGPEARLPVIAVTASALPEEITECRAAGMDTHVAKPVDRAVLLGLLARITAGPEAPPAEAVPPDPVAALRAELGEAALPLLHGFMDELDEVAAALEVPGVSGQILNALIHRGQGAAASLGDRPVIAALEAAHRRLREGEAAPAVLAGLRPALRTELPRLRAALEKALGPSAVAK</sequence>
<dbReference type="InterPro" id="IPR011006">
    <property type="entry name" value="CheY-like_superfamily"/>
</dbReference>
<dbReference type="SMART" id="SM00387">
    <property type="entry name" value="HATPase_c"/>
    <property type="match status" value="1"/>
</dbReference>
<dbReference type="InterPro" id="IPR035965">
    <property type="entry name" value="PAS-like_dom_sf"/>
</dbReference>
<keyword evidence="5" id="KW-1133">Transmembrane helix</keyword>
<dbReference type="PRINTS" id="PR00344">
    <property type="entry name" value="BCTRLSENSOR"/>
</dbReference>
<feature type="domain" description="Histidine kinase" evidence="6">
    <location>
        <begin position="453"/>
        <end position="671"/>
    </location>
</feature>
<dbReference type="Pfam" id="PF00072">
    <property type="entry name" value="Response_reg"/>
    <property type="match status" value="1"/>
</dbReference>
<dbReference type="Gene3D" id="1.10.287.130">
    <property type="match status" value="1"/>
</dbReference>
<feature type="transmembrane region" description="Helical" evidence="5">
    <location>
        <begin position="280"/>
        <end position="302"/>
    </location>
</feature>
<evidence type="ECO:0000259" key="7">
    <source>
        <dbReference type="PROSITE" id="PS50110"/>
    </source>
</evidence>
<accession>A0A840ADM3</accession>
<gene>
    <name evidence="8" type="ORF">GGQ83_001751</name>
</gene>
<proteinExistence type="predicted"/>
<feature type="transmembrane region" description="Helical" evidence="5">
    <location>
        <begin position="6"/>
        <end position="29"/>
    </location>
</feature>
<dbReference type="EC" id="2.7.13.3" evidence="2"/>
<keyword evidence="8" id="KW-0418">Kinase</keyword>
<dbReference type="InterPro" id="IPR001789">
    <property type="entry name" value="Sig_transdc_resp-reg_receiver"/>
</dbReference>
<dbReference type="Gene3D" id="3.40.50.2300">
    <property type="match status" value="1"/>
</dbReference>
<evidence type="ECO:0000256" key="5">
    <source>
        <dbReference type="SAM" id="Phobius"/>
    </source>
</evidence>
<dbReference type="InterPro" id="IPR004358">
    <property type="entry name" value="Sig_transdc_His_kin-like_C"/>
</dbReference>
<dbReference type="InterPro" id="IPR005467">
    <property type="entry name" value="His_kinase_dom"/>
</dbReference>
<dbReference type="Pfam" id="PF00512">
    <property type="entry name" value="HisKA"/>
    <property type="match status" value="1"/>
</dbReference>
<dbReference type="Gene3D" id="3.30.450.20">
    <property type="entry name" value="PAS domain"/>
    <property type="match status" value="2"/>
</dbReference>
<dbReference type="CDD" id="cd00082">
    <property type="entry name" value="HisKA"/>
    <property type="match status" value="1"/>
</dbReference>
<dbReference type="EMBL" id="JACIDJ010000002">
    <property type="protein sequence ID" value="MBB3898314.1"/>
    <property type="molecule type" value="Genomic_DNA"/>
</dbReference>
<dbReference type="PANTHER" id="PTHR45339">
    <property type="entry name" value="HYBRID SIGNAL TRANSDUCTION HISTIDINE KINASE J"/>
    <property type="match status" value="1"/>
</dbReference>
<dbReference type="Pfam" id="PF12860">
    <property type="entry name" value="PAS_7"/>
    <property type="match status" value="1"/>
</dbReference>
<reference evidence="8 9" key="1">
    <citation type="submission" date="2020-08" db="EMBL/GenBank/DDBJ databases">
        <title>Genomic Encyclopedia of Type Strains, Phase IV (KMG-IV): sequencing the most valuable type-strain genomes for metagenomic binning, comparative biology and taxonomic classification.</title>
        <authorList>
            <person name="Goeker M."/>
        </authorList>
    </citation>
    <scope>NUCLEOTIDE SEQUENCE [LARGE SCALE GENOMIC DNA]</scope>
    <source>
        <strain evidence="8 9">DSM 19979</strain>
    </source>
</reference>
<dbReference type="PROSITE" id="PS50110">
    <property type="entry name" value="RESPONSE_REGULATORY"/>
    <property type="match status" value="1"/>
</dbReference>
<dbReference type="SUPFAM" id="SSF52172">
    <property type="entry name" value="CheY-like"/>
    <property type="match status" value="1"/>
</dbReference>
<name>A0A840ADM3_9PROT</name>
<keyword evidence="3 4" id="KW-0597">Phosphoprotein</keyword>
<dbReference type="SUPFAM" id="SSF55874">
    <property type="entry name" value="ATPase domain of HSP90 chaperone/DNA topoisomerase II/histidine kinase"/>
    <property type="match status" value="1"/>
</dbReference>
<comment type="catalytic activity">
    <reaction evidence="1">
        <text>ATP + protein L-histidine = ADP + protein N-phospho-L-histidine.</text>
        <dbReference type="EC" id="2.7.13.3"/>
    </reaction>
</comment>
<evidence type="ECO:0000259" key="6">
    <source>
        <dbReference type="PROSITE" id="PS50109"/>
    </source>
</evidence>
<evidence type="ECO:0000256" key="4">
    <source>
        <dbReference type="PROSITE-ProRule" id="PRU00169"/>
    </source>
</evidence>
<feature type="modified residue" description="4-aspartylphosphate" evidence="4">
    <location>
        <position position="741"/>
    </location>
</feature>
<comment type="caution">
    <text evidence="8">The sequence shown here is derived from an EMBL/GenBank/DDBJ whole genome shotgun (WGS) entry which is preliminary data.</text>
</comment>
<keyword evidence="9" id="KW-1185">Reference proteome</keyword>
<dbReference type="PROSITE" id="PS50109">
    <property type="entry name" value="HIS_KIN"/>
    <property type="match status" value="1"/>
</dbReference>
<keyword evidence="5" id="KW-0812">Transmembrane</keyword>
<dbReference type="InterPro" id="IPR003594">
    <property type="entry name" value="HATPase_dom"/>
</dbReference>
<protein>
    <recommendedName>
        <fullName evidence="2">histidine kinase</fullName>
        <ecNumber evidence="2">2.7.13.3</ecNumber>
    </recommendedName>
</protein>
<dbReference type="Gene3D" id="3.30.565.10">
    <property type="entry name" value="Histidine kinase-like ATPase, C-terminal domain"/>
    <property type="match status" value="1"/>
</dbReference>
<dbReference type="SMART" id="SM00388">
    <property type="entry name" value="HisKA"/>
    <property type="match status" value="1"/>
</dbReference>
<dbReference type="InterPro" id="IPR036097">
    <property type="entry name" value="HisK_dim/P_sf"/>
</dbReference>
<keyword evidence="5" id="KW-0472">Membrane</keyword>
<dbReference type="Proteomes" id="UP000553193">
    <property type="component" value="Unassembled WGS sequence"/>
</dbReference>
<dbReference type="SUPFAM" id="SSF55785">
    <property type="entry name" value="PYP-like sensor domain (PAS domain)"/>
    <property type="match status" value="1"/>
</dbReference>
<evidence type="ECO:0000313" key="8">
    <source>
        <dbReference type="EMBL" id="MBB3898314.1"/>
    </source>
</evidence>